<name>A0A1Q9C5Q7_SYMMI</name>
<dbReference type="OrthoDB" id="420582at2759"/>
<dbReference type="EMBL" id="LSRX01001636">
    <property type="protein sequence ID" value="OLP78259.1"/>
    <property type="molecule type" value="Genomic_DNA"/>
</dbReference>
<reference evidence="1 2" key="1">
    <citation type="submission" date="2016-02" db="EMBL/GenBank/DDBJ databases">
        <title>Genome analysis of coral dinoflagellate symbionts highlights evolutionary adaptations to a symbiotic lifestyle.</title>
        <authorList>
            <person name="Aranda M."/>
            <person name="Li Y."/>
            <person name="Liew Y.J."/>
            <person name="Baumgarten S."/>
            <person name="Simakov O."/>
            <person name="Wilson M."/>
            <person name="Piel J."/>
            <person name="Ashoor H."/>
            <person name="Bougouffa S."/>
            <person name="Bajic V.B."/>
            <person name="Ryu T."/>
            <person name="Ravasi T."/>
            <person name="Bayer T."/>
            <person name="Micklem G."/>
            <person name="Kim H."/>
            <person name="Bhak J."/>
            <person name="Lajeunesse T.C."/>
            <person name="Voolstra C.R."/>
        </authorList>
    </citation>
    <scope>NUCLEOTIDE SEQUENCE [LARGE SCALE GENOMIC DNA]</scope>
    <source>
        <strain evidence="1 2">CCMP2467</strain>
    </source>
</reference>
<evidence type="ECO:0000313" key="2">
    <source>
        <dbReference type="Proteomes" id="UP000186817"/>
    </source>
</evidence>
<proteinExistence type="predicted"/>
<evidence type="ECO:0000313" key="1">
    <source>
        <dbReference type="EMBL" id="OLP78259.1"/>
    </source>
</evidence>
<accession>A0A1Q9C5Q7</accession>
<dbReference type="Proteomes" id="UP000186817">
    <property type="component" value="Unassembled WGS sequence"/>
</dbReference>
<dbReference type="AlphaFoldDB" id="A0A1Q9C5Q7"/>
<gene>
    <name evidence="1" type="ORF">AK812_SmicGene41586</name>
</gene>
<sequence>MNGCFPGRKAVSCAKESSFKLSKAQEAAKPLCYRRTFIDIEAEPCMKLLRCNSVPPARRAGEDDDVQVSKDLASVYKRMEVSGSEIQNSEEATAEEGALRILLSYWSSAVSPQPSVIPCKKWRPLDADLRMGQFPARLYVSSSMEILDRVFFQVGQCENGDSCGYCHLRHEKRPRLPDRRSTAGAPRAAKLVGDDAEYLKGLLLRMSFGASDGISIHRQLDGYAASQHAAGWLGMVDWGGFLFGLLGIVPYCSLAGFAEVECLVARSSGVFVDAARHEMEKMRRTVQVNA</sequence>
<organism evidence="1 2">
    <name type="scientific">Symbiodinium microadriaticum</name>
    <name type="common">Dinoflagellate</name>
    <name type="synonym">Zooxanthella microadriatica</name>
    <dbReference type="NCBI Taxonomy" id="2951"/>
    <lineage>
        <taxon>Eukaryota</taxon>
        <taxon>Sar</taxon>
        <taxon>Alveolata</taxon>
        <taxon>Dinophyceae</taxon>
        <taxon>Suessiales</taxon>
        <taxon>Symbiodiniaceae</taxon>
        <taxon>Symbiodinium</taxon>
    </lineage>
</organism>
<comment type="caution">
    <text evidence="1">The sequence shown here is derived from an EMBL/GenBank/DDBJ whole genome shotgun (WGS) entry which is preliminary data.</text>
</comment>
<evidence type="ECO:0008006" key="3">
    <source>
        <dbReference type="Google" id="ProtNLM"/>
    </source>
</evidence>
<protein>
    <recommendedName>
        <fullName evidence="3">C3H1-type domain-containing protein</fullName>
    </recommendedName>
</protein>
<keyword evidence="2" id="KW-1185">Reference proteome</keyword>